<dbReference type="RefSeq" id="WP_196954460.1">
    <property type="nucleotide sequence ID" value="NZ_JADWYK010000003.1"/>
</dbReference>
<gene>
    <name evidence="9" type="ORF">I5L79_07825</name>
</gene>
<evidence type="ECO:0000313" key="9">
    <source>
        <dbReference type="EMBL" id="MBG8553450.1"/>
    </source>
</evidence>
<dbReference type="Gene3D" id="3.20.20.80">
    <property type="entry name" value="Glycosidases"/>
    <property type="match status" value="1"/>
</dbReference>
<dbReference type="Pfam" id="PF02836">
    <property type="entry name" value="Glyco_hydro_2_C"/>
    <property type="match status" value="1"/>
</dbReference>
<feature type="domain" description="Beta-mannosidase-like galactose-binding" evidence="8">
    <location>
        <begin position="104"/>
        <end position="269"/>
    </location>
</feature>
<feature type="domain" description="Glycoside hydrolase family 2 immunoglobulin-like beta-sandwich" evidence="5">
    <location>
        <begin position="284"/>
        <end position="394"/>
    </location>
</feature>
<dbReference type="Pfam" id="PF22666">
    <property type="entry name" value="Glyco_hydro_2_N2"/>
    <property type="match status" value="1"/>
</dbReference>
<accession>A0ABS0L004</accession>
<evidence type="ECO:0000259" key="6">
    <source>
        <dbReference type="Pfam" id="PF02836"/>
    </source>
</evidence>
<evidence type="ECO:0000256" key="4">
    <source>
        <dbReference type="SAM" id="MobiDB-lite"/>
    </source>
</evidence>
<dbReference type="InterPro" id="IPR008979">
    <property type="entry name" value="Galactose-bd-like_sf"/>
</dbReference>
<evidence type="ECO:0000256" key="2">
    <source>
        <dbReference type="ARBA" id="ARBA00022801"/>
    </source>
</evidence>
<dbReference type="SUPFAM" id="SSF51445">
    <property type="entry name" value="(Trans)glycosidases"/>
    <property type="match status" value="1"/>
</dbReference>
<evidence type="ECO:0000259" key="7">
    <source>
        <dbReference type="Pfam" id="PF18368"/>
    </source>
</evidence>
<keyword evidence="3" id="KW-0326">Glycosidase</keyword>
<feature type="domain" description="Exo-beta-D-glucosaminidase Ig-fold" evidence="7">
    <location>
        <begin position="851"/>
        <end position="940"/>
    </location>
</feature>
<comment type="caution">
    <text evidence="9">The sequence shown here is derived from an EMBL/GenBank/DDBJ whole genome shotgun (WGS) entry which is preliminary data.</text>
</comment>
<comment type="similarity">
    <text evidence="1">Belongs to the glycosyl hydrolase 2 family.</text>
</comment>
<dbReference type="SUPFAM" id="SSF49785">
    <property type="entry name" value="Galactose-binding domain-like"/>
    <property type="match status" value="1"/>
</dbReference>
<dbReference type="Gene3D" id="2.60.120.260">
    <property type="entry name" value="Galactose-binding domain-like"/>
    <property type="match status" value="1"/>
</dbReference>
<dbReference type="PANTHER" id="PTHR43536:SF1">
    <property type="entry name" value="MANNOSYLGLYCOPROTEIN ENDO-BETA-MANNOSIDASE"/>
    <property type="match status" value="1"/>
</dbReference>
<dbReference type="EMBL" id="JADWYK010000003">
    <property type="protein sequence ID" value="MBG8553450.1"/>
    <property type="molecule type" value="Genomic_DNA"/>
</dbReference>
<reference evidence="9 10" key="1">
    <citation type="submission" date="2020-11" db="EMBL/GenBank/DDBJ databases">
        <title>Hymenobacter sp.</title>
        <authorList>
            <person name="Kim M.K."/>
        </authorList>
    </citation>
    <scope>NUCLEOTIDE SEQUENCE [LARGE SCALE GENOMIC DNA]</scope>
    <source>
        <strain evidence="9 10">BT594</strain>
    </source>
</reference>
<dbReference type="Gene3D" id="2.60.40.10">
    <property type="entry name" value="Immunoglobulins"/>
    <property type="match status" value="3"/>
</dbReference>
<evidence type="ECO:0000259" key="8">
    <source>
        <dbReference type="Pfam" id="PF22666"/>
    </source>
</evidence>
<dbReference type="SUPFAM" id="SSF49303">
    <property type="entry name" value="beta-Galactosidase/glucuronidase domain"/>
    <property type="match status" value="3"/>
</dbReference>
<dbReference type="InterPro" id="IPR013783">
    <property type="entry name" value="Ig-like_fold"/>
</dbReference>
<dbReference type="InterPro" id="IPR017853">
    <property type="entry name" value="GH"/>
</dbReference>
<keyword evidence="10" id="KW-1185">Reference proteome</keyword>
<dbReference type="GO" id="GO:0016787">
    <property type="term" value="F:hydrolase activity"/>
    <property type="evidence" value="ECO:0007669"/>
    <property type="project" value="UniProtKB-KW"/>
</dbReference>
<organism evidence="9 10">
    <name type="scientific">Hymenobacter guriensis</name>
    <dbReference type="NCBI Taxonomy" id="2793065"/>
    <lineage>
        <taxon>Bacteria</taxon>
        <taxon>Pseudomonadati</taxon>
        <taxon>Bacteroidota</taxon>
        <taxon>Cytophagia</taxon>
        <taxon>Cytophagales</taxon>
        <taxon>Hymenobacteraceae</taxon>
        <taxon>Hymenobacter</taxon>
    </lineage>
</organism>
<keyword evidence="2 9" id="KW-0378">Hydrolase</keyword>
<dbReference type="InterPro" id="IPR006102">
    <property type="entry name" value="Ig-like_GH2"/>
</dbReference>
<sequence length="954" mass="106392">MATTSSRCCNAWWRSVGLLACWGLLVPAYAQQSKLNHGLTAPQDPATLPRSRAAATMPVRKAKVPARTVLTPVAEGEFQLNQGWELASANDVAAPGAKISRPGLSTGSWYNAMVPGTVLTTLVEQGVYPDPFFGLNNLAIPDTLSRQAWWYRLRFRVPEGQRGRSAWLVFDGINYAADIWLNGHRLGFMKGAFRRGRFDATKLLRANGENVLAVRVLPPPHPGRPHEESARSGQGPNGGMLATDGPTFIASEGWDWMPGIRDRNTGLWQPVRLRFSGPVTLLDPQVITDLPLPDTTRAELTVRATLYNATRRPQRVTVSGQLEGSSFSRQVTVPAGASQEVTFRAADFEALRLTRPRLWWPNGYGRPALYTLPLTVVEANGTTSDAQSVRFGVRELTYEMTVDMPTKTGQRVEFNPLRAPAGQLLFDNVNRRQVEPGVYVARLRPGADQTVLLPVPQPAAAPYLVLKVNGQRIFCRGGNWGMDDALKRVSRARLEPYFQLHQQAGLNMIRNWTGESTEEDFYALADEYGQLIWNDFWLSTEGYNLEPTDNALFLANARDVVRRFRNHPSIALWCPRNEGYAPVALEDSLAQLIATDDGTRYYQPNSRNLNLRPSGPWHYFHDPADYFRQNGQGFTTEIGTFSVPGAAAIRQFLAPQDQWPITDAWYYHDLHVEHEQEVYLADVARRYGPPVSLDDFTRKVQLLNYDSHRAIFEAWNSRLWHNTSGVLLWMSHPAWPSMIWQLYSSDYSTHGAYYGAQKACEPVHIQQNLDDGQVVIVNTTLKPLQHALVQYARYDAQGRQLSTETRAVALVPANQLTAVLTPAPLASLPPVYLTRLRLLNAQGQVVSENEYWQHAAGADFQVFNTLPAAQLQTRMLPATSDTHTLTCEISNPGTVPAVAVTLSLQNTQGQPVLPVTYSAGYFTLLPGERKIVTLQVKDSPPLLGLQLRAEAYNH</sequence>
<name>A0ABS0L004_9BACT</name>
<dbReference type="PANTHER" id="PTHR43536">
    <property type="entry name" value="MANNOSYLGLYCOPROTEIN ENDO-BETA-MANNOSIDASE"/>
    <property type="match status" value="1"/>
</dbReference>
<dbReference type="InterPro" id="IPR006103">
    <property type="entry name" value="Glyco_hydro_2_cat"/>
</dbReference>
<evidence type="ECO:0000256" key="3">
    <source>
        <dbReference type="ARBA" id="ARBA00023295"/>
    </source>
</evidence>
<evidence type="ECO:0000256" key="1">
    <source>
        <dbReference type="ARBA" id="ARBA00007401"/>
    </source>
</evidence>
<feature type="domain" description="Glycoside hydrolase family 2 catalytic" evidence="6">
    <location>
        <begin position="466"/>
        <end position="601"/>
    </location>
</feature>
<protein>
    <submittedName>
        <fullName evidence="9">Glycoside hydrolase family 2</fullName>
    </submittedName>
</protein>
<dbReference type="InterPro" id="IPR043534">
    <property type="entry name" value="EBDG/EBM"/>
</dbReference>
<proteinExistence type="inferred from homology"/>
<dbReference type="InterPro" id="IPR041351">
    <property type="entry name" value="Ig_GlcNase"/>
</dbReference>
<dbReference type="InterPro" id="IPR036156">
    <property type="entry name" value="Beta-gal/glucu_dom_sf"/>
</dbReference>
<dbReference type="Pfam" id="PF00703">
    <property type="entry name" value="Glyco_hydro_2"/>
    <property type="match status" value="1"/>
</dbReference>
<evidence type="ECO:0000313" key="10">
    <source>
        <dbReference type="Proteomes" id="UP000601099"/>
    </source>
</evidence>
<dbReference type="Proteomes" id="UP000601099">
    <property type="component" value="Unassembled WGS sequence"/>
</dbReference>
<feature type="region of interest" description="Disordered" evidence="4">
    <location>
        <begin position="218"/>
        <end position="239"/>
    </location>
</feature>
<dbReference type="Pfam" id="PF18368">
    <property type="entry name" value="Ig_GlcNase"/>
    <property type="match status" value="1"/>
</dbReference>
<evidence type="ECO:0000259" key="5">
    <source>
        <dbReference type="Pfam" id="PF00703"/>
    </source>
</evidence>
<dbReference type="InterPro" id="IPR054593">
    <property type="entry name" value="Beta-mannosidase-like_N2"/>
</dbReference>